<dbReference type="EMBL" id="CQPA01000027">
    <property type="protein sequence ID" value="CNU56951.1"/>
    <property type="molecule type" value="Genomic_DNA"/>
</dbReference>
<dbReference type="AlphaFoldDB" id="A0A655DEF6"/>
<name>A0A655DEF6_SALET</name>
<dbReference type="Proteomes" id="UP000039541">
    <property type="component" value="Unassembled WGS sequence"/>
</dbReference>
<evidence type="ECO:0000313" key="1">
    <source>
        <dbReference type="EMBL" id="CNU56951.1"/>
    </source>
</evidence>
<accession>A0A655DEF6</accession>
<reference evidence="3 4" key="1">
    <citation type="submission" date="2015-03" db="EMBL/GenBank/DDBJ databases">
        <authorList>
            <consortium name="Pathogen Informatics"/>
        </authorList>
    </citation>
    <scope>NUCLEOTIDE SEQUENCE [LARGE SCALE GENOMIC DNA]</scope>
    <source>
        <strain evidence="2 3">3476</strain>
        <strain evidence="1 4">A1104</strain>
    </source>
</reference>
<protein>
    <submittedName>
        <fullName evidence="2">Uncharacterized protein</fullName>
    </submittedName>
</protein>
<sequence>MKQGVKIGLITFAIAKYAVLDSLMQCRLNLRRAGKIEIRNPHWQQFPSAVAKVTLNKIPLYRTSIVAIDNLVKIHLVSLLFRH</sequence>
<gene>
    <name evidence="1" type="ORF">ERS008198_03075</name>
    <name evidence="2" type="ORF">ERS008202_03071</name>
</gene>
<proteinExistence type="predicted"/>
<evidence type="ECO:0000313" key="3">
    <source>
        <dbReference type="Proteomes" id="UP000039541"/>
    </source>
</evidence>
<dbReference type="Proteomes" id="UP000041314">
    <property type="component" value="Unassembled WGS sequence"/>
</dbReference>
<dbReference type="EMBL" id="CQPC01000044">
    <property type="protein sequence ID" value="CNU58181.1"/>
    <property type="molecule type" value="Genomic_DNA"/>
</dbReference>
<evidence type="ECO:0000313" key="2">
    <source>
        <dbReference type="EMBL" id="CNU58181.1"/>
    </source>
</evidence>
<organism evidence="2 3">
    <name type="scientific">Salmonella enterica subsp. enterica serovar Bovismorbificans</name>
    <dbReference type="NCBI Taxonomy" id="58097"/>
    <lineage>
        <taxon>Bacteria</taxon>
        <taxon>Pseudomonadati</taxon>
        <taxon>Pseudomonadota</taxon>
        <taxon>Gammaproteobacteria</taxon>
        <taxon>Enterobacterales</taxon>
        <taxon>Enterobacteriaceae</taxon>
        <taxon>Salmonella</taxon>
    </lineage>
</organism>
<evidence type="ECO:0000313" key="4">
    <source>
        <dbReference type="Proteomes" id="UP000041314"/>
    </source>
</evidence>